<dbReference type="AlphaFoldDB" id="A0A3N8RJV0"/>
<evidence type="ECO:0000313" key="1">
    <source>
        <dbReference type="EMBL" id="RQT36155.1"/>
    </source>
</evidence>
<evidence type="ECO:0000313" key="2">
    <source>
        <dbReference type="Proteomes" id="UP000269271"/>
    </source>
</evidence>
<protein>
    <recommendedName>
        <fullName evidence="3">Ankyrin repeat domain-containing protein</fullName>
    </recommendedName>
</protein>
<evidence type="ECO:0008006" key="3">
    <source>
        <dbReference type="Google" id="ProtNLM"/>
    </source>
</evidence>
<name>A0A3N8RJV0_9BURK</name>
<sequence length="112" mass="12820">MVMDLVDEHGNTIDQMLLAIQEGDLEQIQFLEALGIDLTEEQFIHCSVLHEQLHLIAYQVSKGADVDRLIEIANYRDKPVISQWAKCWKSVNALSEKLPPNHNEPKNKKSKI</sequence>
<accession>A0A3N8RJV0</accession>
<reference evidence="1 2" key="1">
    <citation type="submission" date="2018-08" db="EMBL/GenBank/DDBJ databases">
        <title>Comparative analysis of Burkholderia isolates from Puerto Rico.</title>
        <authorList>
            <person name="Hall C."/>
            <person name="Sahl J."/>
            <person name="Wagner D."/>
        </authorList>
    </citation>
    <scope>NUCLEOTIDE SEQUENCE [LARGE SCALE GENOMIC DNA]</scope>
    <source>
        <strain evidence="1 2">Bp9001</strain>
    </source>
</reference>
<comment type="caution">
    <text evidence="1">The sequence shown here is derived from an EMBL/GenBank/DDBJ whole genome shotgun (WGS) entry which is preliminary data.</text>
</comment>
<gene>
    <name evidence="1" type="ORF">DF037_03830</name>
</gene>
<proteinExistence type="predicted"/>
<organism evidence="1 2">
    <name type="scientific">Burkholderia contaminans</name>
    <dbReference type="NCBI Taxonomy" id="488447"/>
    <lineage>
        <taxon>Bacteria</taxon>
        <taxon>Pseudomonadati</taxon>
        <taxon>Pseudomonadota</taxon>
        <taxon>Betaproteobacteria</taxon>
        <taxon>Burkholderiales</taxon>
        <taxon>Burkholderiaceae</taxon>
        <taxon>Burkholderia</taxon>
        <taxon>Burkholderia cepacia complex</taxon>
    </lineage>
</organism>
<dbReference type="Proteomes" id="UP000269271">
    <property type="component" value="Unassembled WGS sequence"/>
</dbReference>
<dbReference type="EMBL" id="QTQX01000002">
    <property type="protein sequence ID" value="RQT36155.1"/>
    <property type="molecule type" value="Genomic_DNA"/>
</dbReference>